<evidence type="ECO:0008006" key="4">
    <source>
        <dbReference type="Google" id="ProtNLM"/>
    </source>
</evidence>
<accession>A0A8S1MZA9</accession>
<protein>
    <recommendedName>
        <fullName evidence="4">Transmembrane protein</fullName>
    </recommendedName>
</protein>
<evidence type="ECO:0000256" key="1">
    <source>
        <dbReference type="SAM" id="Phobius"/>
    </source>
</evidence>
<sequence>MVLSQQSQNIFIESDFDDQLQLKHIEQQIAKQIIAIPQIQNGVIISSLICEIFHLPLLGKYFCFLQRLNGYSIFCVDINQEILLIDKDSFQQKQLTYIEFKVETDFEENCEELFYDNSQFLVFCLISNQIRAKSINLQNITQIINVNQLNQIQQKNCKRKYIKISDDNYFLTHFQCYSWDILKFQNNKITLFLNSEIAQHNFNVNISYISNFQICSYYLLSNELFQLTYLLTDIGYHHLTIKSNNLLIYNYFIKKENLEKILFNSRCLPISFTYSSDSKVIFEFQNIKKEFDSNYFDSYYFNNILFLQTLKGLELSYNDILYQYLPINFIKLHIFPSFNLFYQIDNNTNQILLFQFLLHQNFIQPTKKYLYEIADYRLNYFISQCYYIENIQSNINGIYSLIFDNICQNVENLQLQKQATQLPKQYYIQIQDDPKTQILNITDQYQIHEKCAMINENNLESLKLNIIYHSQEFNVILMKGENILIFKHCDSGHLFKFTIFEQQVFFYKTKVILIRKNSKDIRLIQYQFDEIKQLNKQLKQDIQNILQFEQYILIMTQNKENYMLIDIQAQLIISQSQQMFDYLNQIKQTKIEENQEKQIFFYYLGDIICLQYNEQFISFFKQKYQYFVMKNLQIIKIQKVIINLHQILAVHQIQDILYLFYLSQEELIKIYEFSFDQAKIVRPLIYTINQNFLIIAGQQEQEYQLLIFTIFKNKNLQLIKTIQISKLQFFLENHYLYYFDLNFNIMVYNIKYFEFTLQNIDPIQINAISSQNLSFDIISLNSIETNKTIQIQLKQINLCSKLFAIDNQKTLLFKNNKSLKIQLDTIFLGCIDQLSLQNQNQIYLKGPILLKAKVNKNQIFSNFTIKTLYFYDSNINQQNKSNIIYIINIDTKDQIIVYNQEMKNFLNKEYGRLLDINYIDNQFLIIMFISHQKDLSYIRFLLKGNQFTLIDQQQLQSNIDVINEFEFYHTRNLIIFKQQLNYELWVVENQRIDKIKTTFQKSRVLFIQNTDKLYISVQFTQMNKEWEIQIFELEQLNIQLNIIRLIKRDIIISELNKYVVLQESNYISDQQIHLLEAQKLDNNVKLIMILNFNKFSILGRFNISLINLDYSFNVVKIIRTKIQEGILVPKYYDQNILIITQLQNYVYLFDLRQQKIMCDYINNLSIISFAIYAINSTHYLFHYVESDEFHIGEIDYELEIIDSSIEQVSVTLISQNSVSKAQVDLLILVEQDLQINRINITIIILILIILIVLLKLNCNRIKRKQTLNIQSNSSIELGQSNIIQ</sequence>
<comment type="caution">
    <text evidence="2">The sequence shown here is derived from an EMBL/GenBank/DDBJ whole genome shotgun (WGS) entry which is preliminary data.</text>
</comment>
<evidence type="ECO:0000313" key="3">
    <source>
        <dbReference type="Proteomes" id="UP000688137"/>
    </source>
</evidence>
<keyword evidence="1" id="KW-1133">Transmembrane helix</keyword>
<keyword evidence="3" id="KW-1185">Reference proteome</keyword>
<name>A0A8S1MZA9_PARPR</name>
<dbReference type="Proteomes" id="UP000688137">
    <property type="component" value="Unassembled WGS sequence"/>
</dbReference>
<reference evidence="2" key="1">
    <citation type="submission" date="2021-01" db="EMBL/GenBank/DDBJ databases">
        <authorList>
            <consortium name="Genoscope - CEA"/>
            <person name="William W."/>
        </authorList>
    </citation>
    <scope>NUCLEOTIDE SEQUENCE</scope>
</reference>
<dbReference type="OMA" id="CAMINEN"/>
<evidence type="ECO:0000313" key="2">
    <source>
        <dbReference type="EMBL" id="CAD8085728.1"/>
    </source>
</evidence>
<organism evidence="2 3">
    <name type="scientific">Paramecium primaurelia</name>
    <dbReference type="NCBI Taxonomy" id="5886"/>
    <lineage>
        <taxon>Eukaryota</taxon>
        <taxon>Sar</taxon>
        <taxon>Alveolata</taxon>
        <taxon>Ciliophora</taxon>
        <taxon>Intramacronucleata</taxon>
        <taxon>Oligohymenophorea</taxon>
        <taxon>Peniculida</taxon>
        <taxon>Parameciidae</taxon>
        <taxon>Paramecium</taxon>
    </lineage>
</organism>
<dbReference type="EMBL" id="CAJJDM010000078">
    <property type="protein sequence ID" value="CAD8085728.1"/>
    <property type="molecule type" value="Genomic_DNA"/>
</dbReference>
<proteinExistence type="predicted"/>
<feature type="transmembrane region" description="Helical" evidence="1">
    <location>
        <begin position="1238"/>
        <end position="1256"/>
    </location>
</feature>
<gene>
    <name evidence="2" type="ORF">PPRIM_AZ9-3.1.T0750023</name>
</gene>
<keyword evidence="1" id="KW-0812">Transmembrane</keyword>
<keyword evidence="1" id="KW-0472">Membrane</keyword>